<dbReference type="PANTHER" id="PTHR48079:SF6">
    <property type="entry name" value="NAD(P)-BINDING DOMAIN-CONTAINING PROTEIN-RELATED"/>
    <property type="match status" value="1"/>
</dbReference>
<keyword evidence="3" id="KW-1185">Reference proteome</keyword>
<dbReference type="Pfam" id="PF01370">
    <property type="entry name" value="Epimerase"/>
    <property type="match status" value="1"/>
</dbReference>
<sequence length="315" mass="35173">MRVLVTGAFGNLGERCVEQLISAGHQVRCTDIDTAVSRARANRLRGRCDVVLSNICDHKQFPALVADVDAIIHLASILPPKSDRLPGLAYAVNVEATKALIDCAEKQAKRPLFVFPSSLTVFGPSNRDKPWRSPNDPVVATDNYTRHKIDVEAYLAASEVPWVVMRIGVSVDSRTWSTERQVIRTLLSVHPETPLEYIHPSDVARAFHRVLEVPEAAGKVLLLGGGKTCQVTHAQFLNAAFTALGFKQAQSIFGTNNYYTHWLDTEESQRMLGFQSTPFEQYQDELTQKFSSVRIAMLPLRPLLRPLVPRLLKYI</sequence>
<dbReference type="Proteomes" id="UP000596063">
    <property type="component" value="Chromosome"/>
</dbReference>
<dbReference type="Gene3D" id="3.40.50.720">
    <property type="entry name" value="NAD(P)-binding Rossmann-like Domain"/>
    <property type="match status" value="1"/>
</dbReference>
<accession>A0A7T4QYY6</accession>
<evidence type="ECO:0000313" key="2">
    <source>
        <dbReference type="EMBL" id="QQD17365.1"/>
    </source>
</evidence>
<proteinExistence type="predicted"/>
<dbReference type="RefSeq" id="WP_198568866.1">
    <property type="nucleotide sequence ID" value="NZ_CP066167.1"/>
</dbReference>
<gene>
    <name evidence="2" type="ORF">I6N98_13455</name>
</gene>
<dbReference type="EMBL" id="CP066167">
    <property type="protein sequence ID" value="QQD17365.1"/>
    <property type="molecule type" value="Genomic_DNA"/>
</dbReference>
<evidence type="ECO:0000259" key="1">
    <source>
        <dbReference type="Pfam" id="PF01370"/>
    </source>
</evidence>
<reference evidence="2 3" key="1">
    <citation type="submission" date="2020-12" db="EMBL/GenBank/DDBJ databases">
        <authorList>
            <person name="Shan Y."/>
        </authorList>
    </citation>
    <scope>NUCLEOTIDE SEQUENCE [LARGE SCALE GENOMIC DNA]</scope>
    <source>
        <strain evidence="3">csc3.9</strain>
    </source>
</reference>
<dbReference type="AlphaFoldDB" id="A0A7T4QYY6"/>
<dbReference type="SUPFAM" id="SSF51735">
    <property type="entry name" value="NAD(P)-binding Rossmann-fold domains"/>
    <property type="match status" value="1"/>
</dbReference>
<organism evidence="2 3">
    <name type="scientific">Spongiibacter nanhainus</name>
    <dbReference type="NCBI Taxonomy" id="2794344"/>
    <lineage>
        <taxon>Bacteria</taxon>
        <taxon>Pseudomonadati</taxon>
        <taxon>Pseudomonadota</taxon>
        <taxon>Gammaproteobacteria</taxon>
        <taxon>Cellvibrionales</taxon>
        <taxon>Spongiibacteraceae</taxon>
        <taxon>Spongiibacter</taxon>
    </lineage>
</organism>
<evidence type="ECO:0000313" key="3">
    <source>
        <dbReference type="Proteomes" id="UP000596063"/>
    </source>
</evidence>
<dbReference type="InterPro" id="IPR001509">
    <property type="entry name" value="Epimerase_deHydtase"/>
</dbReference>
<dbReference type="KEGG" id="snan:I6N98_13455"/>
<dbReference type="InterPro" id="IPR051783">
    <property type="entry name" value="NAD(P)-dependent_oxidoreduct"/>
</dbReference>
<name>A0A7T4QYY6_9GAMM</name>
<protein>
    <submittedName>
        <fullName evidence="2">NAD(P)-dependent oxidoreductase</fullName>
    </submittedName>
</protein>
<feature type="domain" description="NAD-dependent epimerase/dehydratase" evidence="1">
    <location>
        <begin position="3"/>
        <end position="217"/>
    </location>
</feature>
<dbReference type="InterPro" id="IPR036291">
    <property type="entry name" value="NAD(P)-bd_dom_sf"/>
</dbReference>
<dbReference type="GO" id="GO:0004029">
    <property type="term" value="F:aldehyde dehydrogenase (NAD+) activity"/>
    <property type="evidence" value="ECO:0007669"/>
    <property type="project" value="TreeGrafter"/>
</dbReference>
<dbReference type="GO" id="GO:0005737">
    <property type="term" value="C:cytoplasm"/>
    <property type="evidence" value="ECO:0007669"/>
    <property type="project" value="TreeGrafter"/>
</dbReference>
<dbReference type="PANTHER" id="PTHR48079">
    <property type="entry name" value="PROTEIN YEEZ"/>
    <property type="match status" value="1"/>
</dbReference>